<keyword evidence="7 9" id="KW-0472">Membrane</keyword>
<dbReference type="InterPro" id="IPR007305">
    <property type="entry name" value="Vesicle_transpt_Got1/SFT2"/>
</dbReference>
<comment type="similarity">
    <text evidence="8 9">Belongs to the SFT2 family.</text>
</comment>
<comment type="subcellular location">
    <subcellularLocation>
        <location evidence="2 9">Membrane</location>
        <topology evidence="2 9">Multi-pass membrane protein</topology>
    </subcellularLocation>
</comment>
<sequence>MADLSKNLKDYLSRSSSTQPLIDGSSSKSTYKMPGMGWLRKPTEEEDVLSNDSANGWFQQAQKDPLLPSLSKKQRIIGFIICLLMGTFCFSLASLYLPMLVIKSRKFAALYTMGSLFVISCFSFLWGPVNHVKHLLSGPRIPFTLAYFGSMFATLYFALWVHRTVLTIVFAGAQITALIWYIVSYIPGGQTGLKFFSKVFYAAASKTAGATLPI</sequence>
<dbReference type="EMBL" id="JAZGQO010000010">
    <property type="protein sequence ID" value="KAK6176296.1"/>
    <property type="molecule type" value="Genomic_DNA"/>
</dbReference>
<feature type="transmembrane region" description="Helical" evidence="9">
    <location>
        <begin position="165"/>
        <end position="186"/>
    </location>
</feature>
<feature type="transmembrane region" description="Helical" evidence="9">
    <location>
        <begin position="76"/>
        <end position="97"/>
    </location>
</feature>
<evidence type="ECO:0000256" key="3">
    <source>
        <dbReference type="ARBA" id="ARBA00022448"/>
    </source>
</evidence>
<dbReference type="Proteomes" id="UP001347796">
    <property type="component" value="Unassembled WGS sequence"/>
</dbReference>
<keyword evidence="5 9" id="KW-0653">Protein transport</keyword>
<keyword evidence="4 9" id="KW-0812">Transmembrane</keyword>
<name>A0AAN8JDW2_PATCE</name>
<comment type="caution">
    <text evidence="10">The sequence shown here is derived from an EMBL/GenBank/DDBJ whole genome shotgun (WGS) entry which is preliminary data.</text>
</comment>
<dbReference type="Pfam" id="PF04178">
    <property type="entry name" value="Got1"/>
    <property type="match status" value="1"/>
</dbReference>
<evidence type="ECO:0000256" key="5">
    <source>
        <dbReference type="ARBA" id="ARBA00022927"/>
    </source>
</evidence>
<evidence type="ECO:0000256" key="9">
    <source>
        <dbReference type="RuleBase" id="RU363111"/>
    </source>
</evidence>
<keyword evidence="6 9" id="KW-1133">Transmembrane helix</keyword>
<evidence type="ECO:0000256" key="2">
    <source>
        <dbReference type="ARBA" id="ARBA00004141"/>
    </source>
</evidence>
<gene>
    <name evidence="10" type="ORF">SNE40_014603</name>
</gene>
<dbReference type="SUPFAM" id="SSF103473">
    <property type="entry name" value="MFS general substrate transporter"/>
    <property type="match status" value="1"/>
</dbReference>
<accession>A0AAN8JDW2</accession>
<dbReference type="PANTHER" id="PTHR23137">
    <property type="entry name" value="VESICLE TRANSPORT PROTEIN-RELATED"/>
    <property type="match status" value="1"/>
</dbReference>
<evidence type="ECO:0000256" key="7">
    <source>
        <dbReference type="ARBA" id="ARBA00023136"/>
    </source>
</evidence>
<dbReference type="PANTHER" id="PTHR23137:SF36">
    <property type="entry name" value="VESICLE TRANSPORT PROTEIN SFT2C"/>
    <property type="match status" value="1"/>
</dbReference>
<reference evidence="10 11" key="1">
    <citation type="submission" date="2024-01" db="EMBL/GenBank/DDBJ databases">
        <title>The genome of the rayed Mediterranean limpet Patella caerulea (Linnaeus, 1758).</title>
        <authorList>
            <person name="Anh-Thu Weber A."/>
            <person name="Halstead-Nussloch G."/>
        </authorList>
    </citation>
    <scope>NUCLEOTIDE SEQUENCE [LARGE SCALE GENOMIC DNA]</scope>
    <source>
        <strain evidence="10">AATW-2023a</strain>
        <tissue evidence="10">Whole specimen</tissue>
    </source>
</reference>
<dbReference type="InterPro" id="IPR011691">
    <property type="entry name" value="Vesicle_transpt_SFT2"/>
</dbReference>
<dbReference type="GO" id="GO:0012505">
    <property type="term" value="C:endomembrane system"/>
    <property type="evidence" value="ECO:0007669"/>
    <property type="project" value="UniProtKB-ARBA"/>
</dbReference>
<dbReference type="GO" id="GO:0015031">
    <property type="term" value="P:protein transport"/>
    <property type="evidence" value="ECO:0007669"/>
    <property type="project" value="UniProtKB-KW"/>
</dbReference>
<organism evidence="10 11">
    <name type="scientific">Patella caerulea</name>
    <name type="common">Rayed Mediterranean limpet</name>
    <dbReference type="NCBI Taxonomy" id="87958"/>
    <lineage>
        <taxon>Eukaryota</taxon>
        <taxon>Metazoa</taxon>
        <taxon>Spiralia</taxon>
        <taxon>Lophotrochozoa</taxon>
        <taxon>Mollusca</taxon>
        <taxon>Gastropoda</taxon>
        <taxon>Patellogastropoda</taxon>
        <taxon>Patelloidea</taxon>
        <taxon>Patellidae</taxon>
        <taxon>Patella</taxon>
    </lineage>
</organism>
<comment type="function">
    <text evidence="1 9">May be involved in fusion of retrograde transport vesicles derived from an endocytic compartment with the Golgi complex.</text>
</comment>
<dbReference type="AlphaFoldDB" id="A0AAN8JDW2"/>
<keyword evidence="11" id="KW-1185">Reference proteome</keyword>
<evidence type="ECO:0000313" key="10">
    <source>
        <dbReference type="EMBL" id="KAK6176296.1"/>
    </source>
</evidence>
<evidence type="ECO:0000256" key="4">
    <source>
        <dbReference type="ARBA" id="ARBA00022692"/>
    </source>
</evidence>
<evidence type="ECO:0000256" key="6">
    <source>
        <dbReference type="ARBA" id="ARBA00022989"/>
    </source>
</evidence>
<proteinExistence type="inferred from homology"/>
<evidence type="ECO:0000256" key="1">
    <source>
        <dbReference type="ARBA" id="ARBA00003566"/>
    </source>
</evidence>
<dbReference type="GO" id="GO:0016020">
    <property type="term" value="C:membrane"/>
    <property type="evidence" value="ECO:0007669"/>
    <property type="project" value="UniProtKB-SubCell"/>
</dbReference>
<feature type="transmembrane region" description="Helical" evidence="9">
    <location>
        <begin position="141"/>
        <end position="159"/>
    </location>
</feature>
<dbReference type="GO" id="GO:0016192">
    <property type="term" value="P:vesicle-mediated transport"/>
    <property type="evidence" value="ECO:0007669"/>
    <property type="project" value="InterPro"/>
</dbReference>
<evidence type="ECO:0000256" key="8">
    <source>
        <dbReference type="ARBA" id="ARBA00025800"/>
    </source>
</evidence>
<dbReference type="GO" id="GO:0005737">
    <property type="term" value="C:cytoplasm"/>
    <property type="evidence" value="ECO:0007669"/>
    <property type="project" value="UniProtKB-ARBA"/>
</dbReference>
<protein>
    <recommendedName>
        <fullName evidence="9">Vesicle transport protein</fullName>
    </recommendedName>
</protein>
<feature type="transmembrane region" description="Helical" evidence="9">
    <location>
        <begin position="109"/>
        <end position="129"/>
    </location>
</feature>
<evidence type="ECO:0000313" key="11">
    <source>
        <dbReference type="Proteomes" id="UP001347796"/>
    </source>
</evidence>
<dbReference type="InterPro" id="IPR036259">
    <property type="entry name" value="MFS_trans_sf"/>
</dbReference>
<keyword evidence="3 9" id="KW-0813">Transport</keyword>